<feature type="region of interest" description="Disordered" evidence="1">
    <location>
        <begin position="99"/>
        <end position="120"/>
    </location>
</feature>
<proteinExistence type="predicted"/>
<gene>
    <name evidence="2" type="ORF">KQJ23_07900</name>
</gene>
<organism evidence="2 3">
    <name type="scientific">Paenibacillus brevis</name>
    <dbReference type="NCBI Taxonomy" id="2841508"/>
    <lineage>
        <taxon>Bacteria</taxon>
        <taxon>Bacillati</taxon>
        <taxon>Bacillota</taxon>
        <taxon>Bacilli</taxon>
        <taxon>Bacillales</taxon>
        <taxon>Paenibacillaceae</taxon>
        <taxon>Paenibacillus</taxon>
    </lineage>
</organism>
<dbReference type="EMBL" id="JAHLQJ010000005">
    <property type="protein sequence ID" value="MBU5671756.1"/>
    <property type="molecule type" value="Genomic_DNA"/>
</dbReference>
<accession>A0ABS6FP74</accession>
<evidence type="ECO:0000256" key="1">
    <source>
        <dbReference type="SAM" id="MobiDB-lite"/>
    </source>
</evidence>
<keyword evidence="3" id="KW-1185">Reference proteome</keyword>
<dbReference type="Proteomes" id="UP000743001">
    <property type="component" value="Unassembled WGS sequence"/>
</dbReference>
<protein>
    <recommendedName>
        <fullName evidence="4">Transposase</fullName>
    </recommendedName>
</protein>
<dbReference type="RefSeq" id="WP_216478312.1">
    <property type="nucleotide sequence ID" value="NZ_JAHLQJ010000005.1"/>
</dbReference>
<name>A0ABS6FP74_9BACL</name>
<evidence type="ECO:0000313" key="3">
    <source>
        <dbReference type="Proteomes" id="UP000743001"/>
    </source>
</evidence>
<reference evidence="2 3" key="1">
    <citation type="submission" date="2021-06" db="EMBL/GenBank/DDBJ databases">
        <authorList>
            <person name="Sun Q."/>
            <person name="Li D."/>
        </authorList>
    </citation>
    <scope>NUCLEOTIDE SEQUENCE [LARGE SCALE GENOMIC DNA]</scope>
    <source>
        <strain evidence="2 3">MSJ-6</strain>
    </source>
</reference>
<evidence type="ECO:0008006" key="4">
    <source>
        <dbReference type="Google" id="ProtNLM"/>
    </source>
</evidence>
<comment type="caution">
    <text evidence="2">The sequence shown here is derived from an EMBL/GenBank/DDBJ whole genome shotgun (WGS) entry which is preliminary data.</text>
</comment>
<sequence length="120" mass="13936">MNEIGIGRITERGIIFNKLRYSCDAAIKHQWFEKARTSGEWLVLVISEKSNLEKILVIEPFRKLLLVCNVIQPNSVSAVKLEKYFDSIQKLKAMRSLRPNRNRMAPRQINPVGEPTERTR</sequence>
<evidence type="ECO:0000313" key="2">
    <source>
        <dbReference type="EMBL" id="MBU5671756.1"/>
    </source>
</evidence>